<reference evidence="1 2" key="1">
    <citation type="submission" date="2018-09" db="EMBL/GenBank/DDBJ databases">
        <title>The draft genome of Acinetobacter sp. strains.</title>
        <authorList>
            <person name="Qin J."/>
            <person name="Feng Y."/>
            <person name="Zong Z."/>
        </authorList>
    </citation>
    <scope>NUCLEOTIDE SEQUENCE [LARGE SCALE GENOMIC DNA]</scope>
    <source>
        <strain evidence="1 2">WCHAc060005</strain>
    </source>
</reference>
<accession>A0ABX9TTK1</accession>
<evidence type="ECO:0000313" key="2">
    <source>
        <dbReference type="Proteomes" id="UP000280271"/>
    </source>
</evidence>
<dbReference type="RefSeq" id="WP_121523503.1">
    <property type="nucleotide sequence ID" value="NZ_RCHC01000019.1"/>
</dbReference>
<evidence type="ECO:0000313" key="1">
    <source>
        <dbReference type="EMBL" id="RLL18990.1"/>
    </source>
</evidence>
<organism evidence="1 2">
    <name type="scientific">Acinetobacter chengduensis</name>
    <dbReference type="NCBI Taxonomy" id="2420890"/>
    <lineage>
        <taxon>Bacteria</taxon>
        <taxon>Pseudomonadati</taxon>
        <taxon>Pseudomonadota</taxon>
        <taxon>Gammaproteobacteria</taxon>
        <taxon>Moraxellales</taxon>
        <taxon>Moraxellaceae</taxon>
        <taxon>Acinetobacter</taxon>
    </lineage>
</organism>
<sequence>MDKLNLLEPLSYSHTYTELEQAMQQVFIKTYIDLLGDDLTNLFDYSVPHMAGGSVVERFSKKDGLVVLRRPNISEALMRVIYANWISMGSKRGLAFLDFVLRMLWPGQYKIKRLFHSKALASSYPSRLTYTESSENFLTSRIHISMDDDVDLQELTQLAPTLTKLVPANVVPSIAVEAGINDLEITAAVGVMPMLVCNFEPL</sequence>
<dbReference type="Proteomes" id="UP000280271">
    <property type="component" value="Unassembled WGS sequence"/>
</dbReference>
<name>A0ABX9TTK1_9GAMM</name>
<gene>
    <name evidence="1" type="ORF">D9K81_14630</name>
</gene>
<dbReference type="EMBL" id="RCHC01000019">
    <property type="protein sequence ID" value="RLL18990.1"/>
    <property type="molecule type" value="Genomic_DNA"/>
</dbReference>
<comment type="caution">
    <text evidence="1">The sequence shown here is derived from an EMBL/GenBank/DDBJ whole genome shotgun (WGS) entry which is preliminary data.</text>
</comment>
<evidence type="ECO:0008006" key="3">
    <source>
        <dbReference type="Google" id="ProtNLM"/>
    </source>
</evidence>
<proteinExistence type="predicted"/>
<keyword evidence="2" id="KW-1185">Reference proteome</keyword>
<protein>
    <recommendedName>
        <fullName evidence="3">DUF2612 domain-containing protein</fullName>
    </recommendedName>
</protein>